<feature type="domain" description="Transcriptional regulator AbiEi antitoxin N-terminal" evidence="1">
    <location>
        <begin position="7"/>
        <end position="96"/>
    </location>
</feature>
<evidence type="ECO:0000313" key="2">
    <source>
        <dbReference type="EMBL" id="GGE05142.1"/>
    </source>
</evidence>
<accession>A0A916ZMW3</accession>
<dbReference type="Pfam" id="PF11459">
    <property type="entry name" value="AbiEi_3"/>
    <property type="match status" value="1"/>
</dbReference>
<sequence length="260" mass="29659">MSTVKPSKINKLLKLQPPGVVLISSWLVGQGYSPELLRKYRNSNWLTSIGTGAMIREKDQVNYLGAIFGLQRQLGLSIHPGAKTALSLHGKAHFLDFDQQQVYLFGHSKENLPLWFQKYDWKVDINYYTTSFLPADEGMTSIRIDNFELSISSPARGLMECLFLAPQSQDLMECLQIMQGLNNLHPKQVQPLLEQCTSVKVKRLFLYLAESCSHTWFKHLNLKQIDLGKGNRSLSKKGVYIPKYKITVPQEMQKDESPEL</sequence>
<dbReference type="InterPro" id="IPR021561">
    <property type="entry name" value="AbiEi_3"/>
</dbReference>
<dbReference type="Pfam" id="PF17194">
    <property type="entry name" value="AbiEi_3_N"/>
    <property type="match status" value="1"/>
</dbReference>
<dbReference type="InterPro" id="IPR033455">
    <property type="entry name" value="AbiEi_3_N"/>
</dbReference>
<dbReference type="RefSeq" id="WP_188405041.1">
    <property type="nucleotide sequence ID" value="NZ_BMGL01000002.1"/>
</dbReference>
<name>A0A916ZMW3_9FLAO</name>
<dbReference type="EMBL" id="BMGL01000002">
    <property type="protein sequence ID" value="GGE05142.1"/>
    <property type="molecule type" value="Genomic_DNA"/>
</dbReference>
<evidence type="ECO:0000259" key="1">
    <source>
        <dbReference type="Pfam" id="PF17194"/>
    </source>
</evidence>
<dbReference type="AlphaFoldDB" id="A0A916ZMW3"/>
<dbReference type="Proteomes" id="UP000599688">
    <property type="component" value="Unassembled WGS sequence"/>
</dbReference>
<keyword evidence="3" id="KW-1185">Reference proteome</keyword>
<comment type="caution">
    <text evidence="2">The sequence shown here is derived from an EMBL/GenBank/DDBJ whole genome shotgun (WGS) entry which is preliminary data.</text>
</comment>
<evidence type="ECO:0000313" key="3">
    <source>
        <dbReference type="Proteomes" id="UP000599688"/>
    </source>
</evidence>
<gene>
    <name evidence="2" type="ORF">GCM10010831_03490</name>
</gene>
<reference evidence="2 3" key="1">
    <citation type="journal article" date="2014" name="Int. J. Syst. Evol. Microbiol.">
        <title>Complete genome sequence of Corynebacterium casei LMG S-19264T (=DSM 44701T), isolated from a smear-ripened cheese.</title>
        <authorList>
            <consortium name="US DOE Joint Genome Institute (JGI-PGF)"/>
            <person name="Walter F."/>
            <person name="Albersmeier A."/>
            <person name="Kalinowski J."/>
            <person name="Ruckert C."/>
        </authorList>
    </citation>
    <scope>NUCLEOTIDE SEQUENCE [LARGE SCALE GENOMIC DNA]</scope>
    <source>
        <strain evidence="2 3">CGMCC 1.12925</strain>
    </source>
</reference>
<protein>
    <recommendedName>
        <fullName evidence="1">Transcriptional regulator AbiEi antitoxin N-terminal domain-containing protein</fullName>
    </recommendedName>
</protein>
<organism evidence="2 3">
    <name type="scientific">Psychroflexus salis</name>
    <dbReference type="NCBI Taxonomy" id="1526574"/>
    <lineage>
        <taxon>Bacteria</taxon>
        <taxon>Pseudomonadati</taxon>
        <taxon>Bacteroidota</taxon>
        <taxon>Flavobacteriia</taxon>
        <taxon>Flavobacteriales</taxon>
        <taxon>Flavobacteriaceae</taxon>
        <taxon>Psychroflexus</taxon>
    </lineage>
</organism>
<proteinExistence type="predicted"/>